<dbReference type="EMBL" id="LDJI01000020">
    <property type="protein sequence ID" value="KRG63749.1"/>
    <property type="molecule type" value="Genomic_DNA"/>
</dbReference>
<comment type="caution">
    <text evidence="5">The sequence shown here is derived from an EMBL/GenBank/DDBJ whole genome shotgun (WGS) entry which is preliminary data.</text>
</comment>
<evidence type="ECO:0000313" key="5">
    <source>
        <dbReference type="EMBL" id="KRG63749.1"/>
    </source>
</evidence>
<protein>
    <submittedName>
        <fullName evidence="5">Aldehyde-activating protein</fullName>
    </submittedName>
</protein>
<reference evidence="5 6" key="1">
    <citation type="submission" date="2015-05" db="EMBL/GenBank/DDBJ databases">
        <title>Genome sequencing and analysis of members of genus Stenotrophomonas.</title>
        <authorList>
            <person name="Patil P.P."/>
            <person name="Midha S."/>
            <person name="Patil P.B."/>
        </authorList>
    </citation>
    <scope>NUCLEOTIDE SEQUENCE [LARGE SCALE GENOMIC DNA]</scope>
    <source>
        <strain evidence="5 6">DSM 18929</strain>
    </source>
</reference>
<dbReference type="PATRIC" id="fig|405444.3.peg.1308"/>
<feature type="domain" description="CENP-V/GFA" evidence="4">
    <location>
        <begin position="2"/>
        <end position="114"/>
    </location>
</feature>
<dbReference type="AlphaFoldDB" id="A0A0R0C2G3"/>
<keyword evidence="2" id="KW-0479">Metal-binding</keyword>
<keyword evidence="3" id="KW-0862">Zinc</keyword>
<dbReference type="Pfam" id="PF04828">
    <property type="entry name" value="GFA"/>
    <property type="match status" value="1"/>
</dbReference>
<dbReference type="GO" id="GO:0046872">
    <property type="term" value="F:metal ion binding"/>
    <property type="evidence" value="ECO:0007669"/>
    <property type="project" value="UniProtKB-KW"/>
</dbReference>
<gene>
    <name evidence="5" type="ORF">ABB26_11120</name>
</gene>
<organism evidence="5 6">
    <name type="scientific">Stenotrophomonas humi</name>
    <dbReference type="NCBI Taxonomy" id="405444"/>
    <lineage>
        <taxon>Bacteria</taxon>
        <taxon>Pseudomonadati</taxon>
        <taxon>Pseudomonadota</taxon>
        <taxon>Gammaproteobacteria</taxon>
        <taxon>Lysobacterales</taxon>
        <taxon>Lysobacteraceae</taxon>
        <taxon>Stenotrophomonas</taxon>
    </lineage>
</organism>
<evidence type="ECO:0000259" key="4">
    <source>
        <dbReference type="PROSITE" id="PS51891"/>
    </source>
</evidence>
<sequence>MVSGSCHCGAVRFECEGTPTEGYECNCSHCSRKGFLLWFVPRDAMRITEGADRVSTYTFNRHMIKHQFCPTCGCQPFGLGTAPDGTETAAINLRCLEAFDLAGVTRIPVDGKAF</sequence>
<dbReference type="PANTHER" id="PTHR28620:SF1">
    <property type="entry name" value="CENP-V_GFA DOMAIN-CONTAINING PROTEIN"/>
    <property type="match status" value="1"/>
</dbReference>
<evidence type="ECO:0000313" key="6">
    <source>
        <dbReference type="Proteomes" id="UP000050864"/>
    </source>
</evidence>
<proteinExistence type="inferred from homology"/>
<dbReference type="SUPFAM" id="SSF51316">
    <property type="entry name" value="Mss4-like"/>
    <property type="match status" value="1"/>
</dbReference>
<accession>A0A0R0C2G3</accession>
<dbReference type="OrthoDB" id="9805575at2"/>
<dbReference type="GO" id="GO:0016846">
    <property type="term" value="F:carbon-sulfur lyase activity"/>
    <property type="evidence" value="ECO:0007669"/>
    <property type="project" value="InterPro"/>
</dbReference>
<name>A0A0R0C2G3_9GAMM</name>
<comment type="similarity">
    <text evidence="1">Belongs to the Gfa family.</text>
</comment>
<dbReference type="Proteomes" id="UP000050864">
    <property type="component" value="Unassembled WGS sequence"/>
</dbReference>
<evidence type="ECO:0000256" key="1">
    <source>
        <dbReference type="ARBA" id="ARBA00005495"/>
    </source>
</evidence>
<dbReference type="InterPro" id="IPR052355">
    <property type="entry name" value="CENP-V-like"/>
</dbReference>
<evidence type="ECO:0000256" key="3">
    <source>
        <dbReference type="ARBA" id="ARBA00022833"/>
    </source>
</evidence>
<evidence type="ECO:0000256" key="2">
    <source>
        <dbReference type="ARBA" id="ARBA00022723"/>
    </source>
</evidence>
<dbReference type="Gene3D" id="2.170.150.70">
    <property type="match status" value="1"/>
</dbReference>
<dbReference type="PROSITE" id="PS51891">
    <property type="entry name" value="CENP_V_GFA"/>
    <property type="match status" value="1"/>
</dbReference>
<dbReference type="InterPro" id="IPR006913">
    <property type="entry name" value="CENP-V/GFA"/>
</dbReference>
<dbReference type="PANTHER" id="PTHR28620">
    <property type="entry name" value="CENTROMERE PROTEIN V"/>
    <property type="match status" value="1"/>
</dbReference>
<dbReference type="InterPro" id="IPR011057">
    <property type="entry name" value="Mss4-like_sf"/>
</dbReference>
<keyword evidence="6" id="KW-1185">Reference proteome</keyword>
<dbReference type="STRING" id="405444.ABB26_11120"/>